<evidence type="ECO:0000313" key="5">
    <source>
        <dbReference type="EMBL" id="GLC61658.1"/>
    </source>
</evidence>
<dbReference type="Pfam" id="PF00651">
    <property type="entry name" value="BTB"/>
    <property type="match status" value="1"/>
</dbReference>
<dbReference type="EMBL" id="BRXU01000049">
    <property type="protein sequence ID" value="GLC61658.1"/>
    <property type="molecule type" value="Genomic_DNA"/>
</dbReference>
<evidence type="ECO:0000259" key="4">
    <source>
        <dbReference type="PROSITE" id="PS50097"/>
    </source>
</evidence>
<dbReference type="InterPro" id="IPR011333">
    <property type="entry name" value="SKP1/BTB/POZ_sf"/>
</dbReference>
<dbReference type="SMART" id="SM00225">
    <property type="entry name" value="BTB"/>
    <property type="match status" value="1"/>
</dbReference>
<protein>
    <submittedName>
        <fullName evidence="5">Ankyrin repeat and BTB/POZ domain-containing protein 1</fullName>
    </submittedName>
</protein>
<keyword evidence="6" id="KW-1185">Reference proteome</keyword>
<sequence length="528" mass="56552">MFSAMFARRELSIIYPVTGIAARPSSAAWGEPEALLFYDHGIRVIVGCIDGINGVDGTKSDLPLPAPLSNARCPAYEPTSDCVLFADHDAAILQLDRSNTVSLVAGNQFTVRSGDANSDRRGMDARFLKIAALAPDGQGSVYIADSDRIRKLDVASRQVTTLPITTPPSGTWVGLSYDAAAGVLWAATDRAVCVVDVIAAGGDGDGRSLRLVGGDWQATGFVDGDDRTSCFTRIVAIMACADRRLLVLDDTKLRLMGANNLVNTVMDVQQPPGVPHCLGILPQGDLAVGYGGFDVIYNGFRQSDRVKVIRDDLRLAPSSPQFSACIAAATSSQRQRQQHSPALVELHKVLTAQSASPAGDLDSVITLRVGGGGGRVFLAHRSVLAARSEYFRRLLDPAGGFADSGEAEVSLQDTDPEAFSWLLAYMYTGELHMPDELLRPAAELAGRLLMPAECGVQLQAWLLEAVTPGSVVSELIWAAQHDITDLVARLQEWLVRNRKMVAFDKLAELGARFPDLAASLVRELATAP</sequence>
<dbReference type="InterPro" id="IPR044515">
    <property type="entry name" value="ABTB1"/>
</dbReference>
<name>A0A9W6C0I3_9CHLO</name>
<dbReference type="PANTHER" id="PTHR46231:SF1">
    <property type="entry name" value="ANKYRIN REPEAT AND BTB_POZ DOMAIN-CONTAINING PROTEIN 1"/>
    <property type="match status" value="1"/>
</dbReference>
<keyword evidence="2" id="KW-0677">Repeat</keyword>
<dbReference type="Gene3D" id="2.120.10.30">
    <property type="entry name" value="TolB, C-terminal domain"/>
    <property type="match status" value="1"/>
</dbReference>
<dbReference type="SUPFAM" id="SSF101898">
    <property type="entry name" value="NHL repeat"/>
    <property type="match status" value="1"/>
</dbReference>
<comment type="pathway">
    <text evidence="1">Protein modification; protein ubiquitination.</text>
</comment>
<dbReference type="OrthoDB" id="673902at2759"/>
<dbReference type="Proteomes" id="UP001165080">
    <property type="component" value="Unassembled WGS sequence"/>
</dbReference>
<evidence type="ECO:0000256" key="2">
    <source>
        <dbReference type="ARBA" id="ARBA00022737"/>
    </source>
</evidence>
<evidence type="ECO:0000256" key="1">
    <source>
        <dbReference type="ARBA" id="ARBA00004906"/>
    </source>
</evidence>
<dbReference type="InterPro" id="IPR000210">
    <property type="entry name" value="BTB/POZ_dom"/>
</dbReference>
<evidence type="ECO:0000256" key="3">
    <source>
        <dbReference type="ARBA" id="ARBA00023043"/>
    </source>
</evidence>
<organism evidence="5 6">
    <name type="scientific">Pleodorina starrii</name>
    <dbReference type="NCBI Taxonomy" id="330485"/>
    <lineage>
        <taxon>Eukaryota</taxon>
        <taxon>Viridiplantae</taxon>
        <taxon>Chlorophyta</taxon>
        <taxon>core chlorophytes</taxon>
        <taxon>Chlorophyceae</taxon>
        <taxon>CS clade</taxon>
        <taxon>Chlamydomonadales</taxon>
        <taxon>Volvocaceae</taxon>
        <taxon>Pleodorina</taxon>
    </lineage>
</organism>
<accession>A0A9W6C0I3</accession>
<dbReference type="InterPro" id="IPR011042">
    <property type="entry name" value="6-blade_b-propeller_TolB-like"/>
</dbReference>
<dbReference type="PROSITE" id="PS50097">
    <property type="entry name" value="BTB"/>
    <property type="match status" value="1"/>
</dbReference>
<dbReference type="GO" id="GO:0005737">
    <property type="term" value="C:cytoplasm"/>
    <property type="evidence" value="ECO:0007669"/>
    <property type="project" value="TreeGrafter"/>
</dbReference>
<dbReference type="CDD" id="cd18186">
    <property type="entry name" value="BTB_POZ_ZBTB_KLHL-like"/>
    <property type="match status" value="1"/>
</dbReference>
<keyword evidence="3" id="KW-0040">ANK repeat</keyword>
<comment type="caution">
    <text evidence="5">The sequence shown here is derived from an EMBL/GenBank/DDBJ whole genome shotgun (WGS) entry which is preliminary data.</text>
</comment>
<proteinExistence type="predicted"/>
<reference evidence="5 6" key="1">
    <citation type="journal article" date="2023" name="Commun. Biol.">
        <title>Reorganization of the ancestral sex-determining regions during the evolution of trioecy in Pleodorina starrii.</title>
        <authorList>
            <person name="Takahashi K."/>
            <person name="Suzuki S."/>
            <person name="Kawai-Toyooka H."/>
            <person name="Yamamoto K."/>
            <person name="Hamaji T."/>
            <person name="Ootsuki R."/>
            <person name="Yamaguchi H."/>
            <person name="Kawachi M."/>
            <person name="Higashiyama T."/>
            <person name="Nozaki H."/>
        </authorList>
    </citation>
    <scope>NUCLEOTIDE SEQUENCE [LARGE SCALE GENOMIC DNA]</scope>
    <source>
        <strain evidence="5 6">NIES-4479</strain>
    </source>
</reference>
<gene>
    <name evidence="5" type="primary">PLESTMB000497</name>
    <name evidence="5" type="ORF">PLESTB_001788100</name>
</gene>
<dbReference type="AlphaFoldDB" id="A0A9W6C0I3"/>
<dbReference type="PANTHER" id="PTHR46231">
    <property type="entry name" value="ANKYRIN REPEAT AND BTB/POZ DOMAIN-CONTAINING PROTEIN 1"/>
    <property type="match status" value="1"/>
</dbReference>
<dbReference type="GO" id="GO:0000151">
    <property type="term" value="C:ubiquitin ligase complex"/>
    <property type="evidence" value="ECO:0007669"/>
    <property type="project" value="TreeGrafter"/>
</dbReference>
<dbReference type="SUPFAM" id="SSF54695">
    <property type="entry name" value="POZ domain"/>
    <property type="match status" value="1"/>
</dbReference>
<dbReference type="Gene3D" id="3.30.710.10">
    <property type="entry name" value="Potassium Channel Kv1.1, Chain A"/>
    <property type="match status" value="1"/>
</dbReference>
<feature type="domain" description="BTB" evidence="4">
    <location>
        <begin position="363"/>
        <end position="435"/>
    </location>
</feature>
<evidence type="ECO:0000313" key="6">
    <source>
        <dbReference type="Proteomes" id="UP001165080"/>
    </source>
</evidence>